<evidence type="ECO:0000313" key="8">
    <source>
        <dbReference type="Proteomes" id="UP000199387"/>
    </source>
</evidence>
<dbReference type="AlphaFoldDB" id="A0A1G6KA03"/>
<evidence type="ECO:0000256" key="2">
    <source>
        <dbReference type="ARBA" id="ARBA00022475"/>
    </source>
</evidence>
<feature type="transmembrane region" description="Helical" evidence="6">
    <location>
        <begin position="52"/>
        <end position="73"/>
    </location>
</feature>
<keyword evidence="4 6" id="KW-1133">Transmembrane helix</keyword>
<accession>A0A1G6KA03</accession>
<keyword evidence="5 6" id="KW-0472">Membrane</keyword>
<proteinExistence type="predicted"/>
<keyword evidence="2" id="KW-1003">Cell membrane</keyword>
<comment type="subcellular location">
    <subcellularLocation>
        <location evidence="1">Cell membrane</location>
        <topology evidence="1">Multi-pass membrane protein</topology>
    </subcellularLocation>
</comment>
<feature type="transmembrane region" description="Helical" evidence="6">
    <location>
        <begin position="79"/>
        <end position="104"/>
    </location>
</feature>
<protein>
    <submittedName>
        <fullName evidence="7">Cytochrome c oxidase subunit 4</fullName>
    </submittedName>
</protein>
<evidence type="ECO:0000313" key="7">
    <source>
        <dbReference type="EMBL" id="SDC27840.1"/>
    </source>
</evidence>
<evidence type="ECO:0000256" key="4">
    <source>
        <dbReference type="ARBA" id="ARBA00022989"/>
    </source>
</evidence>
<feature type="transmembrane region" description="Helical" evidence="6">
    <location>
        <begin position="25"/>
        <end position="45"/>
    </location>
</feature>
<reference evidence="7 8" key="1">
    <citation type="submission" date="2016-10" db="EMBL/GenBank/DDBJ databases">
        <authorList>
            <person name="de Groot N.N."/>
        </authorList>
    </citation>
    <scope>NUCLEOTIDE SEQUENCE [LARGE SCALE GENOMIC DNA]</scope>
    <source>
        <strain evidence="7 8">DSM 45514</strain>
    </source>
</reference>
<dbReference type="Proteomes" id="UP000199387">
    <property type="component" value="Unassembled WGS sequence"/>
</dbReference>
<gene>
    <name evidence="7" type="ORF">SAMN04488112_105145</name>
</gene>
<name>A0A1G6KA03_9BACL</name>
<keyword evidence="8" id="KW-1185">Reference proteome</keyword>
<evidence type="ECO:0000256" key="1">
    <source>
        <dbReference type="ARBA" id="ARBA00004651"/>
    </source>
</evidence>
<dbReference type="Pfam" id="PF03626">
    <property type="entry name" value="COX4_pro"/>
    <property type="match status" value="1"/>
</dbReference>
<dbReference type="OrthoDB" id="2989516at2"/>
<dbReference type="InterPro" id="IPR005171">
    <property type="entry name" value="Cyt_c_oxidase_su4_prok"/>
</dbReference>
<dbReference type="GO" id="GO:0005886">
    <property type="term" value="C:plasma membrane"/>
    <property type="evidence" value="ECO:0007669"/>
    <property type="project" value="UniProtKB-SubCell"/>
</dbReference>
<dbReference type="STRING" id="1236220.SAMN04488112_105145"/>
<evidence type="ECO:0000256" key="3">
    <source>
        <dbReference type="ARBA" id="ARBA00022692"/>
    </source>
</evidence>
<organism evidence="7 8">
    <name type="scientific">Melghirimyces thermohalophilus</name>
    <dbReference type="NCBI Taxonomy" id="1236220"/>
    <lineage>
        <taxon>Bacteria</taxon>
        <taxon>Bacillati</taxon>
        <taxon>Bacillota</taxon>
        <taxon>Bacilli</taxon>
        <taxon>Bacillales</taxon>
        <taxon>Thermoactinomycetaceae</taxon>
        <taxon>Melghirimyces</taxon>
    </lineage>
</organism>
<evidence type="ECO:0000256" key="5">
    <source>
        <dbReference type="ARBA" id="ARBA00023136"/>
    </source>
</evidence>
<evidence type="ECO:0000256" key="6">
    <source>
        <dbReference type="SAM" id="Phobius"/>
    </source>
</evidence>
<dbReference type="RefSeq" id="WP_091567316.1">
    <property type="nucleotide sequence ID" value="NZ_FMZA01000005.1"/>
</dbReference>
<sequence length="105" mass="11714">MAQPEQTSGKGQTSPQTREETTGKYLMSFAWMLLVTVIAFVLVGLQLLPENLLILVILGLAALQVLLQLFTFMHLDFGWYRIVTIFMCSGCIVAATAIIAMLYWV</sequence>
<dbReference type="EMBL" id="FMZA01000005">
    <property type="protein sequence ID" value="SDC27840.1"/>
    <property type="molecule type" value="Genomic_DNA"/>
</dbReference>
<keyword evidence="3 6" id="KW-0812">Transmembrane</keyword>